<evidence type="ECO:0000313" key="7">
    <source>
        <dbReference type="Proteomes" id="UP000483820"/>
    </source>
</evidence>
<dbReference type="InterPro" id="IPR002048">
    <property type="entry name" value="EF_hand_dom"/>
</dbReference>
<sequence>MASPELAEKLKKRLDGSEKPEETSSQQEPPPAPVMPQKIVENPYIPCTDTSIDDLIFKALEKKEENNNNQSTKPLQIKTNSEPSTSPFPMNQHQNPTVVDPRSPPPKRSIQELLEVERLENEQQQQAAPVPKTPVMVITKGAFPRSSSPRRQQFVRENEDGNELEKRLAAQRLKKYTEEMEAKKPVDVLDEIMKSPPPPPPPTSPPQLPTSPPPPAPPARIASVRSEESIEEEERRRKEIEDTASFEELEAEIMRISRSPVPPPVLSIPPPPPPNIPLPSIPRVSPSPPSPRPTSVPPPIPSPGPSENVNMDELIESFSDSVIINSVSPPPPLPPLRESSLEAEEVNEKTPEDPTPEIDRKPEKKSPEKQVPTNEKVEEAKPEHPPTETEPTELSAPIVQAEVPEVSAYAVSDIVPKPLEVIEERPKAPTPIRDSSLPPPPPPKPETPLAIRRATGPIPTPQLIEMIHQEDFARPASPTSSSVSHSRPQSPAVPKKPSVVISPLGLLCDPHLSHEKSTVTTENPEEVKPMDPVPVPPVDETELTEALERRNKIIEGENVPLKMNKKISLYAEFSEFSRKQIQYFVDTFKKYDEDQDNFIDFNELKRMMEKLGEAQTHIALKELIKKVDEDQDGKISQREFLLIFRLAASGELSCSEVFKTLAESVDVSKEGVLGAANFFQAKIEEQTKLSRFEEEMKEEKEEKKRQEEEKKARREKFLASKSIFH</sequence>
<feature type="compositionally biased region" description="Polar residues" evidence="4">
    <location>
        <begin position="318"/>
        <end position="327"/>
    </location>
</feature>
<dbReference type="AlphaFoldDB" id="A0A6A5HG38"/>
<dbReference type="FunFam" id="1.10.238.10:FF:000112">
    <property type="entry name" value="EF-hand domain family, member D2"/>
    <property type="match status" value="1"/>
</dbReference>
<organism evidence="6 7">
    <name type="scientific">Caenorhabditis remanei</name>
    <name type="common">Caenorhabditis vulgaris</name>
    <dbReference type="NCBI Taxonomy" id="31234"/>
    <lineage>
        <taxon>Eukaryota</taxon>
        <taxon>Metazoa</taxon>
        <taxon>Ecdysozoa</taxon>
        <taxon>Nematoda</taxon>
        <taxon>Chromadorea</taxon>
        <taxon>Rhabditida</taxon>
        <taxon>Rhabditina</taxon>
        <taxon>Rhabditomorpha</taxon>
        <taxon>Rhabditoidea</taxon>
        <taxon>Rhabditidae</taxon>
        <taxon>Peloderinae</taxon>
        <taxon>Caenorhabditis</taxon>
    </lineage>
</organism>
<dbReference type="PROSITE" id="PS50222">
    <property type="entry name" value="EF_HAND_2"/>
    <property type="match status" value="2"/>
</dbReference>
<feature type="domain" description="EF-hand" evidence="5">
    <location>
        <begin position="615"/>
        <end position="650"/>
    </location>
</feature>
<dbReference type="RefSeq" id="XP_053589312.1">
    <property type="nucleotide sequence ID" value="XM_053725118.1"/>
</dbReference>
<dbReference type="SMART" id="SM00054">
    <property type="entry name" value="EFh"/>
    <property type="match status" value="2"/>
</dbReference>
<feature type="compositionally biased region" description="Basic and acidic residues" evidence="4">
    <location>
        <begin position="154"/>
        <end position="168"/>
    </location>
</feature>
<feature type="compositionally biased region" description="Polar residues" evidence="4">
    <location>
        <begin position="70"/>
        <end position="97"/>
    </location>
</feature>
<evidence type="ECO:0000259" key="5">
    <source>
        <dbReference type="PROSITE" id="PS50222"/>
    </source>
</evidence>
<keyword evidence="2" id="KW-0677">Repeat</keyword>
<feature type="compositionally biased region" description="Basic and acidic residues" evidence="4">
    <location>
        <begin position="375"/>
        <end position="387"/>
    </location>
</feature>
<feature type="region of interest" description="Disordered" evidence="4">
    <location>
        <begin position="63"/>
        <end position="399"/>
    </location>
</feature>
<evidence type="ECO:0000256" key="2">
    <source>
        <dbReference type="ARBA" id="ARBA00022737"/>
    </source>
</evidence>
<dbReference type="SUPFAM" id="SSF47473">
    <property type="entry name" value="EF-hand"/>
    <property type="match status" value="1"/>
</dbReference>
<feature type="compositionally biased region" description="Pro residues" evidence="4">
    <location>
        <begin position="437"/>
        <end position="446"/>
    </location>
</feature>
<feature type="compositionally biased region" description="Basic and acidic residues" evidence="4">
    <location>
        <begin position="346"/>
        <end position="368"/>
    </location>
</feature>
<keyword evidence="1" id="KW-0479">Metal-binding</keyword>
<dbReference type="Proteomes" id="UP000483820">
    <property type="component" value="Chromosome II"/>
</dbReference>
<feature type="region of interest" description="Disordered" evidence="4">
    <location>
        <begin position="515"/>
        <end position="538"/>
    </location>
</feature>
<dbReference type="GO" id="GO:0005509">
    <property type="term" value="F:calcium ion binding"/>
    <property type="evidence" value="ECO:0007669"/>
    <property type="project" value="InterPro"/>
</dbReference>
<evidence type="ECO:0000256" key="3">
    <source>
        <dbReference type="ARBA" id="ARBA00022837"/>
    </source>
</evidence>
<dbReference type="PANTHER" id="PTHR13025">
    <property type="entry name" value="EF-HAND DOMAIN-CONTAINING PROTEIN D"/>
    <property type="match status" value="1"/>
</dbReference>
<dbReference type="InterPro" id="IPR018247">
    <property type="entry name" value="EF_Hand_1_Ca_BS"/>
</dbReference>
<feature type="compositionally biased region" description="Acidic residues" evidence="4">
    <location>
        <begin position="242"/>
        <end position="251"/>
    </location>
</feature>
<evidence type="ECO:0000256" key="4">
    <source>
        <dbReference type="SAM" id="MobiDB-lite"/>
    </source>
</evidence>
<evidence type="ECO:0000313" key="6">
    <source>
        <dbReference type="EMBL" id="KAF1765333.1"/>
    </source>
</evidence>
<comment type="caution">
    <text evidence="6">The sequence shown here is derived from an EMBL/GenBank/DDBJ whole genome shotgun (WGS) entry which is preliminary data.</text>
</comment>
<feature type="compositionally biased region" description="Pro residues" evidence="4">
    <location>
        <begin position="260"/>
        <end position="304"/>
    </location>
</feature>
<dbReference type="PANTHER" id="PTHR13025:SF6">
    <property type="entry name" value="EF-HAND DOMAIN-CONTAINING PROTEIN-RELATED"/>
    <property type="match status" value="1"/>
</dbReference>
<feature type="compositionally biased region" description="Pro residues" evidence="4">
    <location>
        <begin position="195"/>
        <end position="218"/>
    </location>
</feature>
<accession>A0A6A5HG38</accession>
<feature type="compositionally biased region" description="Basic and acidic residues" evidence="4">
    <location>
        <begin position="175"/>
        <end position="193"/>
    </location>
</feature>
<dbReference type="Pfam" id="PF13499">
    <property type="entry name" value="EF-hand_7"/>
    <property type="match status" value="1"/>
</dbReference>
<feature type="compositionally biased region" description="Basic and acidic residues" evidence="4">
    <location>
        <begin position="693"/>
        <end position="718"/>
    </location>
</feature>
<keyword evidence="3" id="KW-0106">Calcium</keyword>
<feature type="compositionally biased region" description="Low complexity" evidence="4">
    <location>
        <begin position="475"/>
        <end position="490"/>
    </location>
</feature>
<dbReference type="InterPro" id="IPR040365">
    <property type="entry name" value="EFHD1/2"/>
</dbReference>
<dbReference type="PROSITE" id="PS00018">
    <property type="entry name" value="EF_HAND_1"/>
    <property type="match status" value="2"/>
</dbReference>
<evidence type="ECO:0000256" key="1">
    <source>
        <dbReference type="ARBA" id="ARBA00022723"/>
    </source>
</evidence>
<feature type="region of interest" description="Disordered" evidence="4">
    <location>
        <begin position="693"/>
        <end position="725"/>
    </location>
</feature>
<dbReference type="CDD" id="cd00051">
    <property type="entry name" value="EFh"/>
    <property type="match status" value="1"/>
</dbReference>
<gene>
    <name evidence="6" type="ORF">GCK72_005285</name>
</gene>
<feature type="domain" description="EF-hand" evidence="5">
    <location>
        <begin position="579"/>
        <end position="614"/>
    </location>
</feature>
<dbReference type="EMBL" id="WUAV01000002">
    <property type="protein sequence ID" value="KAF1765333.1"/>
    <property type="molecule type" value="Genomic_DNA"/>
</dbReference>
<dbReference type="InterPro" id="IPR011992">
    <property type="entry name" value="EF-hand-dom_pair"/>
</dbReference>
<feature type="region of interest" description="Disordered" evidence="4">
    <location>
        <begin position="1"/>
        <end position="46"/>
    </location>
</feature>
<feature type="compositionally biased region" description="Basic and acidic residues" evidence="4">
    <location>
        <begin position="225"/>
        <end position="241"/>
    </location>
</feature>
<dbReference type="KEGG" id="crq:GCK72_005285"/>
<protein>
    <recommendedName>
        <fullName evidence="5">EF-hand domain-containing protein</fullName>
    </recommendedName>
</protein>
<feature type="region of interest" description="Disordered" evidence="4">
    <location>
        <begin position="413"/>
        <end position="497"/>
    </location>
</feature>
<reference evidence="6 7" key="1">
    <citation type="submission" date="2019-12" db="EMBL/GenBank/DDBJ databases">
        <title>Chromosome-level assembly of the Caenorhabditis remanei genome.</title>
        <authorList>
            <person name="Teterina A.A."/>
            <person name="Willis J.H."/>
            <person name="Phillips P.C."/>
        </authorList>
    </citation>
    <scope>NUCLEOTIDE SEQUENCE [LARGE SCALE GENOMIC DNA]</scope>
    <source>
        <strain evidence="6 7">PX506</strain>
        <tissue evidence="6">Whole organism</tissue>
    </source>
</reference>
<name>A0A6A5HG38_CAERE</name>
<dbReference type="GeneID" id="9821557"/>
<feature type="compositionally biased region" description="Basic and acidic residues" evidence="4">
    <location>
        <begin position="1"/>
        <end position="22"/>
    </location>
</feature>
<proteinExistence type="predicted"/>
<dbReference type="CTD" id="9821557"/>
<dbReference type="Gene3D" id="1.10.238.10">
    <property type="entry name" value="EF-hand"/>
    <property type="match status" value="1"/>
</dbReference>